<dbReference type="GO" id="GO:0051539">
    <property type="term" value="F:4 iron, 4 sulfur cluster binding"/>
    <property type="evidence" value="ECO:0007669"/>
    <property type="project" value="UniProtKB-KW"/>
</dbReference>
<evidence type="ECO:0000256" key="2">
    <source>
        <dbReference type="ARBA" id="ARBA00022485"/>
    </source>
</evidence>
<keyword evidence="4" id="KW-0560">Oxidoreductase</keyword>
<dbReference type="SUPFAM" id="SSF52922">
    <property type="entry name" value="TK C-terminal domain-like"/>
    <property type="match status" value="1"/>
</dbReference>
<dbReference type="Gene3D" id="3.40.50.970">
    <property type="match status" value="2"/>
</dbReference>
<evidence type="ECO:0000256" key="5">
    <source>
        <dbReference type="ARBA" id="ARBA00023004"/>
    </source>
</evidence>
<sequence>MKHSAVTLEDKYQIDSDRFYLTGTQALVRLPLLQRRLDVAAGLNTAGFVSGYRGSPLGQVDIQMWQARKHLEEQHIHFQPGVNEELAATAIWGSQQVPLLRGAKYDGVFAYWYGKGPGVDRSGDVFRHANYAGTTRTGGVLLLAGDDHACKSSTVPHQSEPALIAGSIPVLVPADVRDLLELGLHGWAMSRWSGRYIGFKTVADVVDSSASVAFDLAAFRIRTPEGPHPDAGFRLPDPPMEQEARVFNVGIPAAQDYVRANGLDRIMLDPPGTRIGIITAGKSYHDTRQALSELGIDNGVRLLKLALVWPVDPAIIRHFAAGLDEIIVVEEKAPLIEQQVRDILYDCAVRPRVLGKRDETGAAFLKLAGEFSSAEIALALGGRLAGFMDGEGLRARMAFLREQMQASEHVEVAATRRPYFCSGCPHNTSTKVIDGSRALGGIGCHTLALWMDRSTDTFSQMGGEGMAWVGQAPFTEEKHVFANLGDGTYFHSGYMAIRAAVASGVNITYKILFNDAVAMTGGQPVDGTLTVPQITRQVAAEGVARIAVVTDEPEKHAGVTDFAPGVTVHHRRELPDIEAQFRDTAGTTVIVYDQTCASEKRRRRKRGTFPDPNKRAFINAAVCEGCGDCSKTSNCLSVQPLETEFGTKRRIDQSSCNKDFSCVEGFCPSFVTVHGGKLRKRARVTVEDFALGEPALPALDHPFDILVTGIGGTGIVTIGALLGMAAHLDGKHVTVLDQMGMAQKGGSVFSHIRLAARAEQLHGLRIGRGDADLLLACDMVVAASKESIAGLRRGVSHVVLNTHEVPTGDFVMDTDTRLPAARLRRTIVDAAGAENVDQIEASALATALLGDAIATNLFMLGYAWQKGLVPLGLDSLLQAIELNGTAVEANKAAFGWGRHAAADLARVAAAAGVATQKPEPKTLDDVIAARMRHLAQYQNRRTARRYRKLVDRVREIEGRMFSGATALTEAVARNYAKLIAYKDEYEVARLYASKEFRDALAAQFENPERLEFHLAPPLLAKRDPRTGHLQKRSFGPWMMTCFRALAKLRFLRGTRLDPFGRTDERRAERALIGDYEALVEELLQKLKPETLSTAVALASLPEKIRGFGHVKERAIRQAEAERAKLLERLRQPAVPLAAE</sequence>
<dbReference type="PANTHER" id="PTHR48084">
    <property type="entry name" value="2-OXOGLUTARATE OXIDOREDUCTASE SUBUNIT KORB-RELATED"/>
    <property type="match status" value="1"/>
</dbReference>
<dbReference type="InterPro" id="IPR046667">
    <property type="entry name" value="DUF6537"/>
</dbReference>
<dbReference type="Pfam" id="PF01558">
    <property type="entry name" value="POR"/>
    <property type="match status" value="1"/>
</dbReference>
<dbReference type="InterPro" id="IPR029061">
    <property type="entry name" value="THDP-binding"/>
</dbReference>
<comment type="caution">
    <text evidence="10">The sequence shown here is derived from an EMBL/GenBank/DDBJ whole genome shotgun (WGS) entry which is preliminary data.</text>
</comment>
<keyword evidence="1" id="KW-0813">Transport</keyword>
<dbReference type="GO" id="GO:0044281">
    <property type="term" value="P:small molecule metabolic process"/>
    <property type="evidence" value="ECO:0007669"/>
    <property type="project" value="UniProtKB-ARBA"/>
</dbReference>
<dbReference type="SUPFAM" id="SSF52518">
    <property type="entry name" value="Thiamin diphosphate-binding fold (THDP-binding)"/>
    <property type="match status" value="2"/>
</dbReference>
<dbReference type="SUPFAM" id="SSF53323">
    <property type="entry name" value="Pyruvate-ferredoxin oxidoreductase, PFOR, domain III"/>
    <property type="match status" value="1"/>
</dbReference>
<dbReference type="RefSeq" id="WP_264716050.1">
    <property type="nucleotide sequence ID" value="NZ_JAPDNT010000030.1"/>
</dbReference>
<dbReference type="InterPro" id="IPR011766">
    <property type="entry name" value="TPP_enzyme_TPP-bd"/>
</dbReference>
<organism evidence="10 11">
    <name type="scientific">Limobrevibacterium gyesilva</name>
    <dbReference type="NCBI Taxonomy" id="2991712"/>
    <lineage>
        <taxon>Bacteria</taxon>
        <taxon>Pseudomonadati</taxon>
        <taxon>Pseudomonadota</taxon>
        <taxon>Alphaproteobacteria</taxon>
        <taxon>Acetobacterales</taxon>
        <taxon>Acetobacteraceae</taxon>
        <taxon>Limobrevibacterium</taxon>
    </lineage>
</organism>
<evidence type="ECO:0000259" key="7">
    <source>
        <dbReference type="Pfam" id="PF01558"/>
    </source>
</evidence>
<dbReference type="InterPro" id="IPR009014">
    <property type="entry name" value="Transketo_C/PFOR_II"/>
</dbReference>
<keyword evidence="5" id="KW-0408">Iron</keyword>
<evidence type="ECO:0000313" key="11">
    <source>
        <dbReference type="Proteomes" id="UP001165679"/>
    </source>
</evidence>
<dbReference type="InterPro" id="IPR051457">
    <property type="entry name" value="2-oxoacid:Fd_oxidoreductase"/>
</dbReference>
<keyword evidence="6" id="KW-0411">Iron-sulfur</keyword>
<evidence type="ECO:0000256" key="6">
    <source>
        <dbReference type="ARBA" id="ARBA00023014"/>
    </source>
</evidence>
<protein>
    <submittedName>
        <fullName evidence="10">Indolepyruvate ferredoxin oxidoreductase family protein</fullName>
    </submittedName>
</protein>
<dbReference type="GO" id="GO:0016625">
    <property type="term" value="F:oxidoreductase activity, acting on the aldehyde or oxo group of donors, iron-sulfur protein as acceptor"/>
    <property type="evidence" value="ECO:0007669"/>
    <property type="project" value="UniProtKB-ARBA"/>
</dbReference>
<evidence type="ECO:0000259" key="9">
    <source>
        <dbReference type="Pfam" id="PF20169"/>
    </source>
</evidence>
<dbReference type="InterPro" id="IPR002869">
    <property type="entry name" value="Pyrv_flavodox_OxRed_cen"/>
</dbReference>
<evidence type="ECO:0000259" key="8">
    <source>
        <dbReference type="Pfam" id="PF02775"/>
    </source>
</evidence>
<dbReference type="NCBIfam" id="NF009589">
    <property type="entry name" value="PRK13030.1"/>
    <property type="match status" value="1"/>
</dbReference>
<evidence type="ECO:0000256" key="1">
    <source>
        <dbReference type="ARBA" id="ARBA00022448"/>
    </source>
</evidence>
<dbReference type="GO" id="GO:0045333">
    <property type="term" value="P:cellular respiration"/>
    <property type="evidence" value="ECO:0007669"/>
    <property type="project" value="UniProtKB-ARBA"/>
</dbReference>
<feature type="domain" description="Thiamine pyrophosphate enzyme TPP-binding" evidence="8">
    <location>
        <begin position="442"/>
        <end position="590"/>
    </location>
</feature>
<reference evidence="10" key="2">
    <citation type="submission" date="2022-10" db="EMBL/GenBank/DDBJ databases">
        <authorList>
            <person name="Trinh H.N."/>
        </authorList>
    </citation>
    <scope>NUCLEOTIDE SEQUENCE</scope>
    <source>
        <strain evidence="10">RN2-1</strain>
    </source>
</reference>
<evidence type="ECO:0000256" key="3">
    <source>
        <dbReference type="ARBA" id="ARBA00022982"/>
    </source>
</evidence>
<dbReference type="InterPro" id="IPR002880">
    <property type="entry name" value="Pyrv_Fd/Flavodoxin_OxRdtase_N"/>
</dbReference>
<evidence type="ECO:0000256" key="4">
    <source>
        <dbReference type="ARBA" id="ARBA00023002"/>
    </source>
</evidence>
<reference evidence="10" key="1">
    <citation type="submission" date="2022-09" db="EMBL/GenBank/DDBJ databases">
        <title>Rhodovastum sp. nov. RN2-1 isolated from soil in Seongnam, South Korea.</title>
        <authorList>
            <person name="Le N.T."/>
        </authorList>
    </citation>
    <scope>NUCLEOTIDE SEQUENCE</scope>
    <source>
        <strain evidence="10">RN2-1</strain>
    </source>
</reference>
<dbReference type="Pfam" id="PF20169">
    <property type="entry name" value="DUF6537"/>
    <property type="match status" value="1"/>
</dbReference>
<dbReference type="InterPro" id="IPR019752">
    <property type="entry name" value="Pyrv/ketoisovalerate_OxRed_cat"/>
</dbReference>
<accession>A0AA42CJQ1</accession>
<evidence type="ECO:0000313" key="10">
    <source>
        <dbReference type="EMBL" id="MCW3477122.1"/>
    </source>
</evidence>
<dbReference type="CDD" id="cd07034">
    <property type="entry name" value="TPP_PYR_PFOR_IOR-alpha_like"/>
    <property type="match status" value="1"/>
</dbReference>
<proteinExistence type="predicted"/>
<gene>
    <name evidence="10" type="ORF">OL599_21355</name>
</gene>
<dbReference type="Proteomes" id="UP001165679">
    <property type="component" value="Unassembled WGS sequence"/>
</dbReference>
<keyword evidence="11" id="KW-1185">Reference proteome</keyword>
<name>A0AA42CJQ1_9PROT</name>
<dbReference type="GO" id="GO:0030976">
    <property type="term" value="F:thiamine pyrophosphate binding"/>
    <property type="evidence" value="ECO:0007669"/>
    <property type="project" value="InterPro"/>
</dbReference>
<dbReference type="NCBIfam" id="NF009588">
    <property type="entry name" value="PRK13029.1"/>
    <property type="match status" value="1"/>
</dbReference>
<dbReference type="Pfam" id="PF02775">
    <property type="entry name" value="TPP_enzyme_C"/>
    <property type="match status" value="1"/>
</dbReference>
<keyword evidence="3" id="KW-0249">Electron transport</keyword>
<dbReference type="PANTHER" id="PTHR48084:SF3">
    <property type="entry name" value="SUBUNIT OF PYRUVATE:FLAVODOXIN OXIDOREDUCTASE"/>
    <property type="match status" value="1"/>
</dbReference>
<dbReference type="CDD" id="cd02008">
    <property type="entry name" value="TPP_IOR_alpha"/>
    <property type="match status" value="1"/>
</dbReference>
<dbReference type="AlphaFoldDB" id="A0AA42CJQ1"/>
<dbReference type="Gene3D" id="3.40.920.10">
    <property type="entry name" value="Pyruvate-ferredoxin oxidoreductase, PFOR, domain III"/>
    <property type="match status" value="1"/>
</dbReference>
<dbReference type="EMBL" id="JAPDNT010000030">
    <property type="protein sequence ID" value="MCW3477122.1"/>
    <property type="molecule type" value="Genomic_DNA"/>
</dbReference>
<feature type="domain" description="Pyruvate/ketoisovalerate oxidoreductase catalytic" evidence="7">
    <location>
        <begin position="711"/>
        <end position="897"/>
    </location>
</feature>
<feature type="domain" description="DUF6537" evidence="9">
    <location>
        <begin position="923"/>
        <end position="1123"/>
    </location>
</feature>
<keyword evidence="2" id="KW-0479">Metal-binding</keyword>
<keyword evidence="2" id="KW-0004">4Fe-4S</keyword>